<comment type="similarity">
    <text evidence="2">Belongs to the methyltransferase superfamily. L-isoaspartyl/D-aspartyl protein methyltransferase family.</text>
</comment>
<reference evidence="12 13" key="1">
    <citation type="submission" date="2022-06" db="EMBL/GenBank/DDBJ databases">
        <title>Actinoplanes abujensis sp. nov., isolated from Nigerian arid soil.</title>
        <authorList>
            <person name="Ding P."/>
        </authorList>
    </citation>
    <scope>NUCLEOTIDE SEQUENCE [LARGE SCALE GENOMIC DNA]</scope>
    <source>
        <strain evidence="13">TRM88002</strain>
    </source>
</reference>
<dbReference type="InterPro" id="IPR000682">
    <property type="entry name" value="PCMT"/>
</dbReference>
<name>A0ABT0Y7Q8_9ACTN</name>
<keyword evidence="6 12" id="KW-0489">Methyltransferase</keyword>
<gene>
    <name evidence="12" type="primary">fxlM</name>
    <name evidence="12" type="ORF">LXN57_30300</name>
</gene>
<evidence type="ECO:0000313" key="12">
    <source>
        <dbReference type="EMBL" id="MCM4081870.1"/>
    </source>
</evidence>
<dbReference type="Pfam" id="PF01135">
    <property type="entry name" value="PCMT"/>
    <property type="match status" value="1"/>
</dbReference>
<evidence type="ECO:0000256" key="1">
    <source>
        <dbReference type="ARBA" id="ARBA00004496"/>
    </source>
</evidence>
<keyword evidence="7" id="KW-0808">Transferase</keyword>
<accession>A0ABT0Y7Q8</accession>
<dbReference type="EC" id="2.1.1.77" evidence="3"/>
<dbReference type="SUPFAM" id="SSF53335">
    <property type="entry name" value="S-adenosyl-L-methionine-dependent methyltransferases"/>
    <property type="match status" value="1"/>
</dbReference>
<evidence type="ECO:0000256" key="7">
    <source>
        <dbReference type="ARBA" id="ARBA00022679"/>
    </source>
</evidence>
<dbReference type="GO" id="GO:0008168">
    <property type="term" value="F:methyltransferase activity"/>
    <property type="evidence" value="ECO:0007669"/>
    <property type="project" value="UniProtKB-KW"/>
</dbReference>
<dbReference type="Gene3D" id="3.40.50.150">
    <property type="entry name" value="Vaccinia Virus protein VP39"/>
    <property type="match status" value="1"/>
</dbReference>
<dbReference type="PANTHER" id="PTHR11579">
    <property type="entry name" value="PROTEIN-L-ISOASPARTATE O-METHYLTRANSFERASE"/>
    <property type="match status" value="1"/>
</dbReference>
<keyword evidence="8" id="KW-0949">S-adenosyl-L-methionine</keyword>
<dbReference type="CDD" id="cd02440">
    <property type="entry name" value="AdoMet_MTases"/>
    <property type="match status" value="1"/>
</dbReference>
<evidence type="ECO:0000256" key="9">
    <source>
        <dbReference type="ARBA" id="ARBA00030757"/>
    </source>
</evidence>
<dbReference type="Proteomes" id="UP001523216">
    <property type="component" value="Unassembled WGS sequence"/>
</dbReference>
<dbReference type="PANTHER" id="PTHR11579:SF0">
    <property type="entry name" value="PROTEIN-L-ISOASPARTATE(D-ASPARTATE) O-METHYLTRANSFERASE"/>
    <property type="match status" value="1"/>
</dbReference>
<keyword evidence="5" id="KW-0963">Cytoplasm</keyword>
<evidence type="ECO:0000256" key="11">
    <source>
        <dbReference type="ARBA" id="ARBA00031350"/>
    </source>
</evidence>
<evidence type="ECO:0000256" key="5">
    <source>
        <dbReference type="ARBA" id="ARBA00022490"/>
    </source>
</evidence>
<proteinExistence type="inferred from homology"/>
<evidence type="ECO:0000256" key="8">
    <source>
        <dbReference type="ARBA" id="ARBA00022691"/>
    </source>
</evidence>
<dbReference type="InterPro" id="IPR027573">
    <property type="entry name" value="Methyltran_FxLD"/>
</dbReference>
<evidence type="ECO:0000256" key="2">
    <source>
        <dbReference type="ARBA" id="ARBA00005369"/>
    </source>
</evidence>
<dbReference type="InterPro" id="IPR029063">
    <property type="entry name" value="SAM-dependent_MTases_sf"/>
</dbReference>
<evidence type="ECO:0000313" key="13">
    <source>
        <dbReference type="Proteomes" id="UP001523216"/>
    </source>
</evidence>
<comment type="caution">
    <text evidence="12">The sequence shown here is derived from an EMBL/GenBank/DDBJ whole genome shotgun (WGS) entry which is preliminary data.</text>
</comment>
<keyword evidence="13" id="KW-1185">Reference proteome</keyword>
<evidence type="ECO:0000256" key="3">
    <source>
        <dbReference type="ARBA" id="ARBA00011890"/>
    </source>
</evidence>
<evidence type="ECO:0000256" key="6">
    <source>
        <dbReference type="ARBA" id="ARBA00022603"/>
    </source>
</evidence>
<dbReference type="RefSeq" id="WP_251801613.1">
    <property type="nucleotide sequence ID" value="NZ_JAMQOL010000044.1"/>
</dbReference>
<organism evidence="12 13">
    <name type="scientific">Paractinoplanes hotanensis</name>
    <dbReference type="NCBI Taxonomy" id="2906497"/>
    <lineage>
        <taxon>Bacteria</taxon>
        <taxon>Bacillati</taxon>
        <taxon>Actinomycetota</taxon>
        <taxon>Actinomycetes</taxon>
        <taxon>Micromonosporales</taxon>
        <taxon>Micromonosporaceae</taxon>
        <taxon>Paractinoplanes</taxon>
    </lineage>
</organism>
<dbReference type="GO" id="GO:0032259">
    <property type="term" value="P:methylation"/>
    <property type="evidence" value="ECO:0007669"/>
    <property type="project" value="UniProtKB-KW"/>
</dbReference>
<dbReference type="NCBIfam" id="TIGR04364">
    <property type="entry name" value="methyltran_FxLD"/>
    <property type="match status" value="1"/>
</dbReference>
<protein>
    <recommendedName>
        <fullName evidence="4">Protein-L-isoaspartate O-methyltransferase</fullName>
        <ecNumber evidence="3">2.1.1.77</ecNumber>
    </recommendedName>
    <alternativeName>
        <fullName evidence="11">L-isoaspartyl protein carboxyl methyltransferase</fullName>
    </alternativeName>
    <alternativeName>
        <fullName evidence="9">Protein L-isoaspartyl methyltransferase</fullName>
    </alternativeName>
    <alternativeName>
        <fullName evidence="10">Protein-beta-aspartate methyltransferase</fullName>
    </alternativeName>
</protein>
<evidence type="ECO:0000256" key="4">
    <source>
        <dbReference type="ARBA" id="ARBA00013346"/>
    </source>
</evidence>
<sequence>MPTSEVVHELTPDDARGRLVDLLTARGWITQPQVAAAFATVPRHVFAPKGTSVDEAYADDVVVTRRGPDGKTTSSISAPWLQAYMIEAARLQPGSRVLEVGSGGYNAALLAQVVGPSGTVVSVDIDPQVVANARTALEEAGYGRVLVVCGDGEDGYAAGGPYDAVIVTVETSDIPPAWTQQLAPGGVLVAPLRMRGHTRCLTLQPGDGHLVASASLQCGFVPMQGHGRDPVRRVPLRGDDAVLVLDDSRTQVDADALRTALDGPRLELRSPVTAAISDGEAFEAIHLWLASQPRPYGILKVDRERTAGLLDPQDRFFCPTLLTSDSFAYLTLRQHDETTWQFGAQGFGPAAGALTGDLIDLVTAWDQHERAGGGPQISVYSAGTRLPDTGRLRLLVPRRHTLTALTWPRSSR</sequence>
<dbReference type="EMBL" id="JAMQOL010000044">
    <property type="protein sequence ID" value="MCM4081870.1"/>
    <property type="molecule type" value="Genomic_DNA"/>
</dbReference>
<comment type="subcellular location">
    <subcellularLocation>
        <location evidence="1">Cytoplasm</location>
    </subcellularLocation>
</comment>
<evidence type="ECO:0000256" key="10">
    <source>
        <dbReference type="ARBA" id="ARBA00031323"/>
    </source>
</evidence>